<dbReference type="InterPro" id="IPR002641">
    <property type="entry name" value="PNPLA_dom"/>
</dbReference>
<dbReference type="InterPro" id="IPR016035">
    <property type="entry name" value="Acyl_Trfase/lysoPLipase"/>
</dbReference>
<feature type="domain" description="PNPLA" evidence="3">
    <location>
        <begin position="11"/>
        <end position="319"/>
    </location>
</feature>
<dbReference type="SUPFAM" id="SSF52151">
    <property type="entry name" value="FabD/lysophospholipase-like"/>
    <property type="match status" value="1"/>
</dbReference>
<dbReference type="Proteomes" id="UP000826722">
    <property type="component" value="Chromosome"/>
</dbReference>
<keyword evidence="2" id="KW-0378">Hydrolase</keyword>
<evidence type="ECO:0000259" key="3">
    <source>
        <dbReference type="PROSITE" id="PS51635"/>
    </source>
</evidence>
<proteinExistence type="predicted"/>
<dbReference type="GO" id="GO:0016787">
    <property type="term" value="F:hydrolase activity"/>
    <property type="evidence" value="ECO:0007669"/>
    <property type="project" value="UniProtKB-UniRule"/>
</dbReference>
<keyword evidence="2" id="KW-0442">Lipid degradation</keyword>
<dbReference type="EMBL" id="AP024110">
    <property type="protein sequence ID" value="BCM26194.1"/>
    <property type="molecule type" value="Genomic_DNA"/>
</dbReference>
<evidence type="ECO:0000256" key="2">
    <source>
        <dbReference type="PROSITE-ProRule" id="PRU01161"/>
    </source>
</evidence>
<gene>
    <name evidence="4" type="ORF">ZMTM_24530</name>
</gene>
<dbReference type="KEGG" id="mpau:ZMTM_24530"/>
<comment type="caution">
    <text evidence="2">Lacks conserved residue(s) required for the propagation of feature annotation.</text>
</comment>
<keyword evidence="5" id="KW-1185">Reference proteome</keyword>
<feature type="active site" description="Proton acceptor" evidence="2">
    <location>
        <position position="306"/>
    </location>
</feature>
<protein>
    <recommendedName>
        <fullName evidence="3">PNPLA domain-containing protein</fullName>
    </recommendedName>
</protein>
<dbReference type="AlphaFoldDB" id="A0A8D5G1F3"/>
<evidence type="ECO:0000256" key="1">
    <source>
        <dbReference type="ARBA" id="ARBA00023098"/>
    </source>
</evidence>
<evidence type="ECO:0000313" key="5">
    <source>
        <dbReference type="Proteomes" id="UP000826722"/>
    </source>
</evidence>
<dbReference type="PROSITE" id="PS51635">
    <property type="entry name" value="PNPLA"/>
    <property type="match status" value="1"/>
</dbReference>
<sequence length="678" mass="73538">MGQDRVFRIGLTMSGAISAGAYTAGVFDFLITALDAWEKAREEPNTPSHHAPITAITGASAGGMTAVLGLMALGRELQPTEKRTASESTINCVLPSLYKAWVEQVSMVAAEAGAIDLLSNEDIKDGKIRSLLNSKLLDNICSLALHVPEPSPSVSPYAFLAEPLHVYVTLTNLRGIEYDISFGPNDMYHYRMLSHGDNKHYIITGIGNNKVAASNWAAIDPGTPLKISDLNLAGGPSPGWQEMCNAALGTGAFPVGLASRIQSTVTGNYQGRQWAIPTPIGAGTFINPVWPDRWGANQAFSYVNVDGGVINNDPFELARYSIKELGEDNPRTAKDADRAVIMVAPFPEGYNFPPTDSLDDGLISIIKSLIPTLIQQARFKPAELVAAAHPEVYSRFLISPSRDGGNTVSSDNIACGLLGGFGGFLDQSFREHDFQLGQRNCQQFLRKHFTLPDNNVVMGGGDTNASGMTFLPIIPLLNNTGVEIVEPNWPRMKMTAYLTLINRIATRADSVVPLLLKQEVSSGIMRGFASIMWKFIPFISLKSKVVNTVKLLILAHLILRDQIEDGLDSQFNPTDSNRLRNYSAQQRQILVTLAAPGFDLRTISGIANETGLPNDIITTTLNGACDLPDNAVHKVWKSDIKSNTGEACYTLYSRRLGLLKTLPLIGGVLRKIDSVSID</sequence>
<feature type="active site" description="Nucleophile" evidence="2">
    <location>
        <position position="60"/>
    </location>
</feature>
<keyword evidence="1 2" id="KW-0443">Lipid metabolism</keyword>
<feature type="short sequence motif" description="GXSXG" evidence="2">
    <location>
        <begin position="58"/>
        <end position="62"/>
    </location>
</feature>
<feature type="short sequence motif" description="DGA/G" evidence="2">
    <location>
        <begin position="306"/>
        <end position="308"/>
    </location>
</feature>
<organism evidence="4 5">
    <name type="scientific">Methyloradius palustris</name>
    <dbReference type="NCBI Taxonomy" id="2778876"/>
    <lineage>
        <taxon>Bacteria</taxon>
        <taxon>Pseudomonadati</taxon>
        <taxon>Pseudomonadota</taxon>
        <taxon>Betaproteobacteria</taxon>
        <taxon>Nitrosomonadales</taxon>
        <taxon>Methylophilaceae</taxon>
        <taxon>Methyloradius</taxon>
    </lineage>
</organism>
<evidence type="ECO:0000313" key="4">
    <source>
        <dbReference type="EMBL" id="BCM26194.1"/>
    </source>
</evidence>
<reference evidence="4" key="1">
    <citation type="journal article" date="2021" name="Arch. Microbiol.">
        <title>Methyloradius palustris gen. nov., sp. nov., a methanol-oxidizing bacterium isolated from snow.</title>
        <authorList>
            <person name="Miyadera T."/>
            <person name="Kojima H."/>
            <person name="Fukui M."/>
        </authorList>
    </citation>
    <scope>NUCLEOTIDE SEQUENCE</scope>
    <source>
        <strain evidence="4">Zm11</strain>
    </source>
</reference>
<dbReference type="GO" id="GO:0016042">
    <property type="term" value="P:lipid catabolic process"/>
    <property type="evidence" value="ECO:0007669"/>
    <property type="project" value="UniProtKB-UniRule"/>
</dbReference>
<name>A0A8D5G1F3_9PROT</name>
<accession>A0A8D5G1F3</accession>